<feature type="region of interest" description="Disordered" evidence="1">
    <location>
        <begin position="1"/>
        <end position="25"/>
    </location>
</feature>
<evidence type="ECO:0000313" key="3">
    <source>
        <dbReference type="Proteomes" id="UP001519460"/>
    </source>
</evidence>
<name>A0ABD0KZ45_9CAEN</name>
<dbReference type="Proteomes" id="UP001519460">
    <property type="component" value="Unassembled WGS sequence"/>
</dbReference>
<feature type="compositionally biased region" description="Basic and acidic residues" evidence="1">
    <location>
        <begin position="16"/>
        <end position="25"/>
    </location>
</feature>
<dbReference type="AlphaFoldDB" id="A0ABD0KZ45"/>
<comment type="caution">
    <text evidence="2">The sequence shown here is derived from an EMBL/GenBank/DDBJ whole genome shotgun (WGS) entry which is preliminary data.</text>
</comment>
<organism evidence="2 3">
    <name type="scientific">Batillaria attramentaria</name>
    <dbReference type="NCBI Taxonomy" id="370345"/>
    <lineage>
        <taxon>Eukaryota</taxon>
        <taxon>Metazoa</taxon>
        <taxon>Spiralia</taxon>
        <taxon>Lophotrochozoa</taxon>
        <taxon>Mollusca</taxon>
        <taxon>Gastropoda</taxon>
        <taxon>Caenogastropoda</taxon>
        <taxon>Sorbeoconcha</taxon>
        <taxon>Cerithioidea</taxon>
        <taxon>Batillariidae</taxon>
        <taxon>Batillaria</taxon>
    </lineage>
</organism>
<keyword evidence="3" id="KW-1185">Reference proteome</keyword>
<sequence length="69" mass="7848">PTYRGGGGLLPVATQDTDRHLGQGHPRFQERRGLRRIACSQWRSVQMVATHRNIRDCLSSARQLREVHG</sequence>
<dbReference type="EMBL" id="JACVVK020000102">
    <property type="protein sequence ID" value="KAK7492512.1"/>
    <property type="molecule type" value="Genomic_DNA"/>
</dbReference>
<gene>
    <name evidence="2" type="ORF">BaRGS_00016178</name>
</gene>
<reference evidence="2 3" key="1">
    <citation type="journal article" date="2023" name="Sci. Data">
        <title>Genome assembly of the Korean intertidal mud-creeper Batillaria attramentaria.</title>
        <authorList>
            <person name="Patra A.K."/>
            <person name="Ho P.T."/>
            <person name="Jun S."/>
            <person name="Lee S.J."/>
            <person name="Kim Y."/>
            <person name="Won Y.J."/>
        </authorList>
    </citation>
    <scope>NUCLEOTIDE SEQUENCE [LARGE SCALE GENOMIC DNA]</scope>
    <source>
        <strain evidence="2">Wonlab-2016</strain>
    </source>
</reference>
<proteinExistence type="predicted"/>
<evidence type="ECO:0000256" key="1">
    <source>
        <dbReference type="SAM" id="MobiDB-lite"/>
    </source>
</evidence>
<evidence type="ECO:0000313" key="2">
    <source>
        <dbReference type="EMBL" id="KAK7492512.1"/>
    </source>
</evidence>
<accession>A0ABD0KZ45</accession>
<protein>
    <submittedName>
        <fullName evidence="2">Uncharacterized protein</fullName>
    </submittedName>
</protein>
<feature type="non-terminal residue" evidence="2">
    <location>
        <position position="1"/>
    </location>
</feature>